<gene>
    <name evidence="4" type="ORF">MELLADRAFT_39578</name>
</gene>
<dbReference type="HOGENOM" id="CLU_010194_44_6_1"/>
<reference evidence="5" key="1">
    <citation type="journal article" date="2011" name="Proc. Natl. Acad. Sci. U.S.A.">
        <title>Obligate biotrophy features unraveled by the genomic analysis of rust fungi.</title>
        <authorList>
            <person name="Duplessis S."/>
            <person name="Cuomo C.A."/>
            <person name="Lin Y.-C."/>
            <person name="Aerts A."/>
            <person name="Tisserant E."/>
            <person name="Veneault-Fourrey C."/>
            <person name="Joly D.L."/>
            <person name="Hacquard S."/>
            <person name="Amselem J."/>
            <person name="Cantarel B.L."/>
            <person name="Chiu R."/>
            <person name="Coutinho P.M."/>
            <person name="Feau N."/>
            <person name="Field M."/>
            <person name="Frey P."/>
            <person name="Gelhaye E."/>
            <person name="Goldberg J."/>
            <person name="Grabherr M.G."/>
            <person name="Kodira C.D."/>
            <person name="Kohler A."/>
            <person name="Kuees U."/>
            <person name="Lindquist E.A."/>
            <person name="Lucas S.M."/>
            <person name="Mago R."/>
            <person name="Mauceli E."/>
            <person name="Morin E."/>
            <person name="Murat C."/>
            <person name="Pangilinan J.L."/>
            <person name="Park R."/>
            <person name="Pearson M."/>
            <person name="Quesneville H."/>
            <person name="Rouhier N."/>
            <person name="Sakthikumar S."/>
            <person name="Salamov A.A."/>
            <person name="Schmutz J."/>
            <person name="Selles B."/>
            <person name="Shapiro H."/>
            <person name="Tanguay P."/>
            <person name="Tuskan G.A."/>
            <person name="Henrissat B."/>
            <person name="Van de Peer Y."/>
            <person name="Rouze P."/>
            <person name="Ellis J.G."/>
            <person name="Dodds P.N."/>
            <person name="Schein J.E."/>
            <person name="Zhong S."/>
            <person name="Hamelin R.C."/>
            <person name="Grigoriev I.V."/>
            <person name="Szabo L.J."/>
            <person name="Martin F."/>
        </authorList>
    </citation>
    <scope>NUCLEOTIDE SEQUENCE [LARGE SCALE GENOMIC DNA]</scope>
    <source>
        <strain evidence="5">98AG31 / pathotype 3-4-7</strain>
    </source>
</reference>
<keyword evidence="3" id="KW-0560">Oxidoreductase</keyword>
<dbReference type="EMBL" id="GL883144">
    <property type="protein sequence ID" value="EGG00774.1"/>
    <property type="molecule type" value="Genomic_DNA"/>
</dbReference>
<sequence length="294" mass="32186">GGNGGLGYASCLELARHGAKVYMASRTESRAKSAISKIKEEVPEAQIEFLYFDLTILSSAKKAAIEFMKNENRLDILMNNAGVCMTPYELSPDGIDLQACNCTGHFALTIELLPILKKTSSLPDSHVRVVNVSSLGHISASKPDFSSLESLNLKSSSGWARYKMSKLCNLLFNNELQKRLEDTNIICLAVHPGVVYTGLGDHLLPSQTQPESLSSASDPLINLLISDSKQGAQTQLYAATSPEIETKNLRGAYLVPYGQLGRKSRYAQDADGKLGRALWVLCEKLLADEEKRKY</sequence>
<dbReference type="InterPro" id="IPR036291">
    <property type="entry name" value="NAD(P)-bd_dom_sf"/>
</dbReference>
<organism evidence="5">
    <name type="scientific">Melampsora larici-populina (strain 98AG31 / pathotype 3-4-7)</name>
    <name type="common">Poplar leaf rust fungus</name>
    <dbReference type="NCBI Taxonomy" id="747676"/>
    <lineage>
        <taxon>Eukaryota</taxon>
        <taxon>Fungi</taxon>
        <taxon>Dikarya</taxon>
        <taxon>Basidiomycota</taxon>
        <taxon>Pucciniomycotina</taxon>
        <taxon>Pucciniomycetes</taxon>
        <taxon>Pucciniales</taxon>
        <taxon>Melampsoraceae</taxon>
        <taxon>Melampsora</taxon>
    </lineage>
</organism>
<evidence type="ECO:0000256" key="2">
    <source>
        <dbReference type="ARBA" id="ARBA00022857"/>
    </source>
</evidence>
<evidence type="ECO:0000313" key="4">
    <source>
        <dbReference type="EMBL" id="EGG00774.1"/>
    </source>
</evidence>
<name>F4S3K7_MELLP</name>
<dbReference type="FunCoup" id="F4S3K7">
    <property type="interactions" value="144"/>
</dbReference>
<dbReference type="KEGG" id="mlr:MELLADRAFT_39578"/>
<dbReference type="eggNOG" id="KOG1208">
    <property type="taxonomic scope" value="Eukaryota"/>
</dbReference>
<evidence type="ECO:0000256" key="1">
    <source>
        <dbReference type="ARBA" id="ARBA00006484"/>
    </source>
</evidence>
<protein>
    <recommendedName>
        <fullName evidence="6">NAD(P)-binding protein</fullName>
    </recommendedName>
</protein>
<dbReference type="InParanoid" id="F4S3K7"/>
<dbReference type="AlphaFoldDB" id="F4S3K7"/>
<dbReference type="VEuPathDB" id="FungiDB:MELLADRAFT_39578"/>
<evidence type="ECO:0000313" key="5">
    <source>
        <dbReference type="Proteomes" id="UP000001072"/>
    </source>
</evidence>
<dbReference type="InterPro" id="IPR002347">
    <property type="entry name" value="SDR_fam"/>
</dbReference>
<keyword evidence="5" id="KW-1185">Reference proteome</keyword>
<feature type="non-terminal residue" evidence="4">
    <location>
        <position position="1"/>
    </location>
</feature>
<dbReference type="PANTHER" id="PTHR24320:SF282">
    <property type="entry name" value="WW DOMAIN-CONTAINING OXIDOREDUCTASE"/>
    <property type="match status" value="1"/>
</dbReference>
<evidence type="ECO:0000256" key="3">
    <source>
        <dbReference type="ARBA" id="ARBA00023002"/>
    </source>
</evidence>
<evidence type="ECO:0008006" key="6">
    <source>
        <dbReference type="Google" id="ProtNLM"/>
    </source>
</evidence>
<dbReference type="GeneID" id="18927819"/>
<proteinExistence type="inferred from homology"/>
<dbReference type="Proteomes" id="UP000001072">
    <property type="component" value="Unassembled WGS sequence"/>
</dbReference>
<dbReference type="PANTHER" id="PTHR24320">
    <property type="entry name" value="RETINOL DEHYDROGENASE"/>
    <property type="match status" value="1"/>
</dbReference>
<dbReference type="Pfam" id="PF00106">
    <property type="entry name" value="adh_short"/>
    <property type="match status" value="1"/>
</dbReference>
<accession>F4S3K7</accession>
<comment type="similarity">
    <text evidence="1">Belongs to the short-chain dehydrogenases/reductases (SDR) family.</text>
</comment>
<dbReference type="GO" id="GO:0016491">
    <property type="term" value="F:oxidoreductase activity"/>
    <property type="evidence" value="ECO:0007669"/>
    <property type="project" value="UniProtKB-KW"/>
</dbReference>
<dbReference type="OrthoDB" id="2499330at2759"/>
<dbReference type="Gene3D" id="3.40.50.720">
    <property type="entry name" value="NAD(P)-binding Rossmann-like Domain"/>
    <property type="match status" value="1"/>
</dbReference>
<keyword evidence="2" id="KW-0521">NADP</keyword>
<dbReference type="RefSeq" id="XP_007416045.1">
    <property type="nucleotide sequence ID" value="XM_007415983.1"/>
</dbReference>
<dbReference type="SUPFAM" id="SSF51735">
    <property type="entry name" value="NAD(P)-binding Rossmann-fold domains"/>
    <property type="match status" value="1"/>
</dbReference>